<proteinExistence type="predicted"/>
<accession>R1AXR7</accession>
<organism evidence="1 2">
    <name type="scientific">Caldisalinibacter kiritimatiensis</name>
    <dbReference type="NCBI Taxonomy" id="1304284"/>
    <lineage>
        <taxon>Bacteria</taxon>
        <taxon>Bacillati</taxon>
        <taxon>Bacillota</taxon>
        <taxon>Tissierellia</taxon>
        <taxon>Tissierellales</taxon>
        <taxon>Thermohalobacteraceae</taxon>
        <taxon>Caldisalinibacter</taxon>
    </lineage>
</organism>
<dbReference type="AlphaFoldDB" id="R1AXR7"/>
<name>R1AXR7_9FIRM</name>
<dbReference type="STRING" id="1304284.L21TH_0494"/>
<dbReference type="Proteomes" id="UP000013378">
    <property type="component" value="Unassembled WGS sequence"/>
</dbReference>
<comment type="caution">
    <text evidence="1">The sequence shown here is derived from an EMBL/GenBank/DDBJ whole genome shotgun (WGS) entry which is preliminary data.</text>
</comment>
<reference evidence="1 2" key="1">
    <citation type="journal article" date="2015" name="Geomicrobiol. J.">
        <title>Caldisalinibacter kiritimatiensis gen. nov., sp. nov., a moderately thermohalophilic thiosulfate-reducing bacterium from a hypersaline microbial mat.</title>
        <authorList>
            <person name="Ben Hania W."/>
            <person name="Joseph M."/>
            <person name="Fiebig A."/>
            <person name="Bunk B."/>
            <person name="Klenk H.-P."/>
            <person name="Fardeau M.-L."/>
            <person name="Spring S."/>
        </authorList>
    </citation>
    <scope>NUCLEOTIDE SEQUENCE [LARGE SCALE GENOMIC DNA]</scope>
    <source>
        <strain evidence="1 2">L21-TH-D2</strain>
    </source>
</reference>
<evidence type="ECO:0000313" key="2">
    <source>
        <dbReference type="Proteomes" id="UP000013378"/>
    </source>
</evidence>
<keyword evidence="2" id="KW-1185">Reference proteome</keyword>
<evidence type="ECO:0000313" key="1">
    <source>
        <dbReference type="EMBL" id="EOD01447.1"/>
    </source>
</evidence>
<dbReference type="eggNOG" id="ENOG5030NA6">
    <property type="taxonomic scope" value="Bacteria"/>
</dbReference>
<sequence>MGMKVKNKREKERKFDSIMGQIISKLKDINDADYVMGFVEELNYWVKELHFFYNRLVPRQTGNPSTTYYTPSPRPKEGQVAYLNLRRGYPKEIYERTLLLYFKRFWDKICSTTNNIYKGWNSSKS</sequence>
<gene>
    <name evidence="1" type="ORF">L21TH_0494</name>
</gene>
<dbReference type="EMBL" id="ARZA01000058">
    <property type="protein sequence ID" value="EOD01447.1"/>
    <property type="molecule type" value="Genomic_DNA"/>
</dbReference>
<protein>
    <submittedName>
        <fullName evidence="1">Uncharacterized protein</fullName>
    </submittedName>
</protein>